<sequence>GRPPRIFAAKKRPVKLSDKIYHAPLFNIFDHGGSCPGTHKFPQNIKEIPESFFLSFFTKEAAYRSRSKKHPEDLLKLWEELDGKKRYPLKDLVPCGKVGDIIE</sequence>
<feature type="non-terminal residue" evidence="1">
    <location>
        <position position="1"/>
    </location>
</feature>
<gene>
    <name evidence="1" type="ORF">S12H4_37496</name>
</gene>
<accession>X1T3I4</accession>
<dbReference type="EMBL" id="BARW01022472">
    <property type="protein sequence ID" value="GAI99783.1"/>
    <property type="molecule type" value="Genomic_DNA"/>
</dbReference>
<organism evidence="1">
    <name type="scientific">marine sediment metagenome</name>
    <dbReference type="NCBI Taxonomy" id="412755"/>
    <lineage>
        <taxon>unclassified sequences</taxon>
        <taxon>metagenomes</taxon>
        <taxon>ecological metagenomes</taxon>
    </lineage>
</organism>
<evidence type="ECO:0000313" key="1">
    <source>
        <dbReference type="EMBL" id="GAI99783.1"/>
    </source>
</evidence>
<proteinExistence type="predicted"/>
<name>X1T3I4_9ZZZZ</name>
<dbReference type="AlphaFoldDB" id="X1T3I4"/>
<comment type="caution">
    <text evidence="1">The sequence shown here is derived from an EMBL/GenBank/DDBJ whole genome shotgun (WGS) entry which is preliminary data.</text>
</comment>
<protein>
    <submittedName>
        <fullName evidence="1">Uncharacterized protein</fullName>
    </submittedName>
</protein>
<reference evidence="1" key="1">
    <citation type="journal article" date="2014" name="Front. Microbiol.">
        <title>High frequency of phylogenetically diverse reductive dehalogenase-homologous genes in deep subseafloor sedimentary metagenomes.</title>
        <authorList>
            <person name="Kawai M."/>
            <person name="Futagami T."/>
            <person name="Toyoda A."/>
            <person name="Takaki Y."/>
            <person name="Nishi S."/>
            <person name="Hori S."/>
            <person name="Arai W."/>
            <person name="Tsubouchi T."/>
            <person name="Morono Y."/>
            <person name="Uchiyama I."/>
            <person name="Ito T."/>
            <person name="Fujiyama A."/>
            <person name="Inagaki F."/>
            <person name="Takami H."/>
        </authorList>
    </citation>
    <scope>NUCLEOTIDE SEQUENCE</scope>
    <source>
        <strain evidence="1">Expedition CK06-06</strain>
    </source>
</reference>
<dbReference type="Pfam" id="PF14460">
    <property type="entry name" value="Prok-E2_D"/>
    <property type="match status" value="1"/>
</dbReference>
<dbReference type="InterPro" id="IPR032787">
    <property type="entry name" value="Prok-E2_D"/>
</dbReference>